<keyword evidence="5 6" id="KW-0472">Membrane</keyword>
<keyword evidence="3 6" id="KW-0812">Transmembrane</keyword>
<evidence type="ECO:0000313" key="8">
    <source>
        <dbReference type="Proteomes" id="UP001321526"/>
    </source>
</evidence>
<dbReference type="PROSITE" id="PS00409">
    <property type="entry name" value="PROKAR_NTER_METHYL"/>
    <property type="match status" value="1"/>
</dbReference>
<dbReference type="NCBIfam" id="TIGR02532">
    <property type="entry name" value="IV_pilin_GFxxxE"/>
    <property type="match status" value="1"/>
</dbReference>
<sequence>MKQSQRGFTLIELMIVVAIIGILAAIAIPSYQQYVERSRRSDGQSLLQSAMARQESYYGQFLQYAPDVATLTGQPNGTLGNADYQVAVCGSQTGCAGGGSGQTPPAGQYVRMTATPVQGSPQQGDGVLWIDSQDSTGRLLNGTEQGTW</sequence>
<feature type="transmembrane region" description="Helical" evidence="6">
    <location>
        <begin position="7"/>
        <end position="31"/>
    </location>
</feature>
<dbReference type="Pfam" id="PF16732">
    <property type="entry name" value="ComP_DUS"/>
    <property type="match status" value="1"/>
</dbReference>
<dbReference type="InterPro" id="IPR002416">
    <property type="entry name" value="T2SS_protein-GspH"/>
</dbReference>
<dbReference type="Pfam" id="PF07963">
    <property type="entry name" value="N_methyl"/>
    <property type="match status" value="1"/>
</dbReference>
<dbReference type="RefSeq" id="WP_110674041.1">
    <property type="nucleotide sequence ID" value="NZ_CP035631.1"/>
</dbReference>
<proteinExistence type="predicted"/>
<dbReference type="SUPFAM" id="SSF54523">
    <property type="entry name" value="Pili subunits"/>
    <property type="match status" value="1"/>
</dbReference>
<name>A0ABY8FFR7_9GAMM</name>
<keyword evidence="4 6" id="KW-1133">Transmembrane helix</keyword>
<dbReference type="EMBL" id="CP035631">
    <property type="protein sequence ID" value="WFF40890.1"/>
    <property type="molecule type" value="Genomic_DNA"/>
</dbReference>
<organism evidence="7 8">
    <name type="scientific">Salinicola endophyticus</name>
    <dbReference type="NCBI Taxonomy" id="1949083"/>
    <lineage>
        <taxon>Bacteria</taxon>
        <taxon>Pseudomonadati</taxon>
        <taxon>Pseudomonadota</taxon>
        <taxon>Gammaproteobacteria</taxon>
        <taxon>Oceanospirillales</taxon>
        <taxon>Halomonadaceae</taxon>
        <taxon>Salinicola</taxon>
    </lineage>
</organism>
<comment type="subcellular location">
    <subcellularLocation>
        <location evidence="1">Membrane</location>
        <topology evidence="1">Single-pass membrane protein</topology>
    </subcellularLocation>
</comment>
<dbReference type="Proteomes" id="UP001321526">
    <property type="component" value="Chromosome"/>
</dbReference>
<dbReference type="InterPro" id="IPR012902">
    <property type="entry name" value="N_methyl_site"/>
</dbReference>
<reference evidence="7 8" key="1">
    <citation type="submission" date="2019-01" db="EMBL/GenBank/DDBJ databases">
        <title>Genome sequence of Salinicola endophyticus REST5.</title>
        <authorList>
            <person name="Nascimento F.X."/>
        </authorList>
    </citation>
    <scope>NUCLEOTIDE SEQUENCE [LARGE SCALE GENOMIC DNA]</scope>
    <source>
        <strain evidence="7 8">REST5</strain>
    </source>
</reference>
<evidence type="ECO:0000256" key="5">
    <source>
        <dbReference type="ARBA" id="ARBA00023136"/>
    </source>
</evidence>
<dbReference type="InterPro" id="IPR045584">
    <property type="entry name" value="Pilin-like"/>
</dbReference>
<keyword evidence="8" id="KW-1185">Reference proteome</keyword>
<dbReference type="PANTHER" id="PTHR30093">
    <property type="entry name" value="GENERAL SECRETION PATHWAY PROTEIN G"/>
    <property type="match status" value="1"/>
</dbReference>
<evidence type="ECO:0000256" key="4">
    <source>
        <dbReference type="ARBA" id="ARBA00022989"/>
    </source>
</evidence>
<dbReference type="Gene3D" id="3.30.700.10">
    <property type="entry name" value="Glycoprotein, Type 4 Pilin"/>
    <property type="match status" value="1"/>
</dbReference>
<accession>A0ABY8FFR7</accession>
<evidence type="ECO:0000256" key="1">
    <source>
        <dbReference type="ARBA" id="ARBA00004167"/>
    </source>
</evidence>
<evidence type="ECO:0000256" key="2">
    <source>
        <dbReference type="ARBA" id="ARBA00022481"/>
    </source>
</evidence>
<dbReference type="PANTHER" id="PTHR30093:SF47">
    <property type="entry name" value="TYPE IV PILUS NON-CORE MINOR PILIN PILE"/>
    <property type="match status" value="1"/>
</dbReference>
<evidence type="ECO:0000256" key="6">
    <source>
        <dbReference type="SAM" id="Phobius"/>
    </source>
</evidence>
<gene>
    <name evidence="7" type="ORF">EVC62_04905</name>
</gene>
<keyword evidence="2" id="KW-0488">Methylation</keyword>
<protein>
    <submittedName>
        <fullName evidence="7">Prepilin-type N-terminal cleavage/methylation domain-containing protein</fullName>
    </submittedName>
</protein>
<dbReference type="InterPro" id="IPR031982">
    <property type="entry name" value="PilE-like"/>
</dbReference>
<dbReference type="PRINTS" id="PR00885">
    <property type="entry name" value="BCTERIALGSPH"/>
</dbReference>
<evidence type="ECO:0000256" key="3">
    <source>
        <dbReference type="ARBA" id="ARBA00022692"/>
    </source>
</evidence>
<evidence type="ECO:0000313" key="7">
    <source>
        <dbReference type="EMBL" id="WFF40890.1"/>
    </source>
</evidence>